<dbReference type="RefSeq" id="XP_002674304.1">
    <property type="nucleotide sequence ID" value="XM_002674258.1"/>
</dbReference>
<evidence type="ECO:0000313" key="8">
    <source>
        <dbReference type="EMBL" id="EFC41560.1"/>
    </source>
</evidence>
<keyword evidence="4" id="KW-0863">Zinc-finger</keyword>
<evidence type="ECO:0000256" key="6">
    <source>
        <dbReference type="SAM" id="MobiDB-lite"/>
    </source>
</evidence>
<dbReference type="VEuPathDB" id="AmoebaDB:NAEGRDRAFT_58785"/>
<evidence type="ECO:0000256" key="3">
    <source>
        <dbReference type="ARBA" id="ARBA00022737"/>
    </source>
</evidence>
<dbReference type="STRING" id="5762.D2VNW1"/>
<dbReference type="InterPro" id="IPR056180">
    <property type="entry name" value="ZPR1_jr_dom"/>
</dbReference>
<evidence type="ECO:0000256" key="2">
    <source>
        <dbReference type="ARBA" id="ARBA00022723"/>
    </source>
</evidence>
<dbReference type="KEGG" id="ngr:NAEGRDRAFT_58785"/>
<evidence type="ECO:0000256" key="5">
    <source>
        <dbReference type="ARBA" id="ARBA00022833"/>
    </source>
</evidence>
<gene>
    <name evidence="8" type="ORF">NAEGRDRAFT_58785</name>
</gene>
<dbReference type="InterPro" id="IPR004457">
    <property type="entry name" value="Znf_ZPR1"/>
</dbReference>
<dbReference type="FunFam" id="2.20.25.420:FF:000001">
    <property type="entry name" value="Zinc finger protein ZPR1"/>
    <property type="match status" value="1"/>
</dbReference>
<sequence length="487" mass="54451">MITLNDVDNHENTSTEETNSTTATTEEPKQQQFSTSSEPIFHTIGLNDSAPLELESFCVNCEKNGVTRMLFTKIPHFREVIITSFSCPHCGMRNQEIQFGGSYGDFGVCYTLKVEKKEDLDRQIVKSDFATLSIPEIDFEIPENTQKGTLTTVEGVINRAIDNLLDGQAARRVLDPSLASAIDNFIEKAQKLISGEGFPFTIVIDDYSGNSNVEKLTVPNDPQVFTRYYQRSDEQTERLGLSLGAQNYTEGGQEKPKSRLAANIPTSIISNEREIELLQEKMSAPEEVFTFNEPCYGCGVSGNLKMMPLVVPFFKDIILMSFTCDKCGYKTTEVRAGGQISPYATKLTLRVTNPEDLSRDVLKSETASLEIPELDLQVATGSLGGKFTTVEGLLMNIKDKLTEVNQFRVGDSAEEKESFQKFLTGIDEMQTGGRMPWTLIIDDPVSNSYIQNLFAPDVDPFLTVEQYERTFEQNEDLGLNDIKTEEY</sequence>
<dbReference type="AlphaFoldDB" id="D2VNW1"/>
<evidence type="ECO:0000259" key="7">
    <source>
        <dbReference type="SMART" id="SM00709"/>
    </source>
</evidence>
<dbReference type="InterPro" id="IPR042451">
    <property type="entry name" value="ZPR1_A/B_dom"/>
</dbReference>
<dbReference type="Proteomes" id="UP000006671">
    <property type="component" value="Unassembled WGS sequence"/>
</dbReference>
<feature type="region of interest" description="Disordered" evidence="6">
    <location>
        <begin position="1"/>
        <end position="36"/>
    </location>
</feature>
<feature type="domain" description="Zinc finger ZPR1-type" evidence="7">
    <location>
        <begin position="293"/>
        <end position="452"/>
    </location>
</feature>
<name>D2VNW1_NAEGR</name>
<dbReference type="Pfam" id="PF22794">
    <property type="entry name" value="jr-ZPR1"/>
    <property type="match status" value="2"/>
</dbReference>
<protein>
    <submittedName>
        <fullName evidence="8">ZPR1 zinc finger protein</fullName>
    </submittedName>
</protein>
<dbReference type="GO" id="GO:0008270">
    <property type="term" value="F:zinc ion binding"/>
    <property type="evidence" value="ECO:0007669"/>
    <property type="project" value="UniProtKB-KW"/>
</dbReference>
<keyword evidence="3" id="KW-0677">Repeat</keyword>
<comment type="similarity">
    <text evidence="1">Belongs to the ZPR1 family.</text>
</comment>
<proteinExistence type="inferred from homology"/>
<keyword evidence="2" id="KW-0479">Metal-binding</keyword>
<dbReference type="GeneID" id="8851167"/>
<evidence type="ECO:0000256" key="4">
    <source>
        <dbReference type="ARBA" id="ARBA00022771"/>
    </source>
</evidence>
<dbReference type="NCBIfam" id="TIGR00310">
    <property type="entry name" value="ZPR1_znf"/>
    <property type="match status" value="2"/>
</dbReference>
<dbReference type="Gene3D" id="2.60.120.1040">
    <property type="entry name" value="ZPR1, A/B domain"/>
    <property type="match status" value="2"/>
</dbReference>
<evidence type="ECO:0000313" key="9">
    <source>
        <dbReference type="Proteomes" id="UP000006671"/>
    </source>
</evidence>
<accession>D2VNW1</accession>
<dbReference type="Pfam" id="PF03367">
    <property type="entry name" value="Zn_ribbon_ZPR1"/>
    <property type="match status" value="2"/>
</dbReference>
<organism evidence="9">
    <name type="scientific">Naegleria gruberi</name>
    <name type="common">Amoeba</name>
    <dbReference type="NCBI Taxonomy" id="5762"/>
    <lineage>
        <taxon>Eukaryota</taxon>
        <taxon>Discoba</taxon>
        <taxon>Heterolobosea</taxon>
        <taxon>Tetramitia</taxon>
        <taxon>Eutetramitia</taxon>
        <taxon>Vahlkampfiidae</taxon>
        <taxon>Naegleria</taxon>
    </lineage>
</organism>
<evidence type="ECO:0000256" key="1">
    <source>
        <dbReference type="ARBA" id="ARBA00008354"/>
    </source>
</evidence>
<dbReference type="InterPro" id="IPR040141">
    <property type="entry name" value="ZPR1"/>
</dbReference>
<keyword evidence="9" id="KW-1185">Reference proteome</keyword>
<feature type="domain" description="Zinc finger ZPR1-type" evidence="7">
    <location>
        <begin position="56"/>
        <end position="215"/>
    </location>
</feature>
<dbReference type="FunFam" id="2.60.120.1040:FF:000001">
    <property type="entry name" value="Zinc finger protein ZPR1"/>
    <property type="match status" value="1"/>
</dbReference>
<keyword evidence="5" id="KW-0862">Zinc</keyword>
<dbReference type="SMART" id="SM00709">
    <property type="entry name" value="Zpr1"/>
    <property type="match status" value="2"/>
</dbReference>
<dbReference type="PANTHER" id="PTHR10876:SF0">
    <property type="entry name" value="ZINC FINGER PROTEIN ZPR1"/>
    <property type="match status" value="1"/>
</dbReference>
<feature type="compositionally biased region" description="Low complexity" evidence="6">
    <location>
        <begin position="15"/>
        <end position="25"/>
    </location>
</feature>
<dbReference type="GO" id="GO:0005634">
    <property type="term" value="C:nucleus"/>
    <property type="evidence" value="ECO:0007669"/>
    <property type="project" value="TreeGrafter"/>
</dbReference>
<reference evidence="8 9" key="1">
    <citation type="journal article" date="2010" name="Cell">
        <title>The genome of Naegleria gruberi illuminates early eukaryotic versatility.</title>
        <authorList>
            <person name="Fritz-Laylin L.K."/>
            <person name="Prochnik S.E."/>
            <person name="Ginger M.L."/>
            <person name="Dacks J.B."/>
            <person name="Carpenter M.L."/>
            <person name="Field M.C."/>
            <person name="Kuo A."/>
            <person name="Paredez A."/>
            <person name="Chapman J."/>
            <person name="Pham J."/>
            <person name="Shu S."/>
            <person name="Neupane R."/>
            <person name="Cipriano M."/>
            <person name="Mancuso J."/>
            <person name="Tu H."/>
            <person name="Salamov A."/>
            <person name="Lindquist E."/>
            <person name="Shapiro H."/>
            <person name="Lucas S."/>
            <person name="Grigoriev I.V."/>
            <person name="Cande W.Z."/>
            <person name="Fulton C."/>
            <person name="Rokhsar D.S."/>
            <person name="Dawson S.C."/>
        </authorList>
    </citation>
    <scope>NUCLEOTIDE SEQUENCE [LARGE SCALE GENOMIC DNA]</scope>
    <source>
        <strain evidence="8 9">NEG-M</strain>
    </source>
</reference>
<dbReference type="OMA" id="FREVVIM"/>
<dbReference type="OrthoDB" id="308464at2759"/>
<dbReference type="EMBL" id="GG738885">
    <property type="protein sequence ID" value="EFC41560.1"/>
    <property type="molecule type" value="Genomic_DNA"/>
</dbReference>
<dbReference type="Gene3D" id="2.20.25.420">
    <property type="entry name" value="ZPR1, zinc finger domain"/>
    <property type="match status" value="2"/>
</dbReference>
<dbReference type="eggNOG" id="KOG2703">
    <property type="taxonomic scope" value="Eukaryota"/>
</dbReference>
<dbReference type="PANTHER" id="PTHR10876">
    <property type="entry name" value="ZINC FINGER PROTEIN ZPR1"/>
    <property type="match status" value="1"/>
</dbReference>
<dbReference type="InterPro" id="IPR042452">
    <property type="entry name" value="ZPR1_Znf1/2"/>
</dbReference>
<dbReference type="InParanoid" id="D2VNW1"/>
<dbReference type="FunCoup" id="D2VNW1">
    <property type="interactions" value="716"/>
</dbReference>